<dbReference type="InterPro" id="IPR013818">
    <property type="entry name" value="Lipase"/>
</dbReference>
<dbReference type="Ensembl" id="ENSMUST00000231682.2">
    <property type="protein sequence ID" value="ENSMUSP00000155902.2"/>
    <property type="gene ID" value="ENSMUSG00000044626.14"/>
</dbReference>
<keyword evidence="6" id="KW-0443">Lipid metabolism</keyword>
<feature type="domain" description="Lipase" evidence="12">
    <location>
        <begin position="37"/>
        <end position="138"/>
    </location>
</feature>
<keyword evidence="15" id="KW-1185">Reference proteome</keyword>
<evidence type="ECO:0000256" key="7">
    <source>
        <dbReference type="ARBA" id="ARBA00023157"/>
    </source>
</evidence>
<evidence type="ECO:0000256" key="4">
    <source>
        <dbReference type="ARBA" id="ARBA00022801"/>
    </source>
</evidence>
<dbReference type="GO" id="GO:0005576">
    <property type="term" value="C:extracellular region"/>
    <property type="evidence" value="ECO:0007669"/>
    <property type="project" value="UniProtKB-SubCell"/>
</dbReference>
<dbReference type="PANTHER" id="PTHR11610">
    <property type="entry name" value="LIPASE"/>
    <property type="match status" value="1"/>
</dbReference>
<dbReference type="Proteomes" id="UP000000589">
    <property type="component" value="Chromosome 16"/>
</dbReference>
<reference evidence="13 15" key="1">
    <citation type="journal article" date="2009" name="PLoS Biol.">
        <title>Lineage-specific biology revealed by a finished genome assembly of the mouse.</title>
        <authorList>
            <consortium name="Mouse Genome Sequencing Consortium"/>
            <person name="Church D.M."/>
            <person name="Goodstadt L."/>
            <person name="Hillier L.W."/>
            <person name="Zody M.C."/>
            <person name="Goldstein S."/>
            <person name="She X."/>
            <person name="Bult C.J."/>
            <person name="Agarwala R."/>
            <person name="Cherry J.L."/>
            <person name="DiCuccio M."/>
            <person name="Hlavina W."/>
            <person name="Kapustin Y."/>
            <person name="Meric P."/>
            <person name="Maglott D."/>
            <person name="Birtle Z."/>
            <person name="Marques A.C."/>
            <person name="Graves T."/>
            <person name="Zhou S."/>
            <person name="Teague B."/>
            <person name="Potamousis K."/>
            <person name="Churas C."/>
            <person name="Place M."/>
            <person name="Herschleb J."/>
            <person name="Runnheim R."/>
            <person name="Forrest D."/>
            <person name="Amos-Landgraf J."/>
            <person name="Schwartz D.C."/>
            <person name="Cheng Z."/>
            <person name="Lindblad-Toh K."/>
            <person name="Eichler E.E."/>
            <person name="Ponting C.P."/>
        </authorList>
    </citation>
    <scope>NUCLEOTIDE SEQUENCE [LARGE SCALE GENOMIC DNA]</scope>
    <source>
        <strain evidence="13 15">C57BL/6J</strain>
    </source>
</reference>
<evidence type="ECO:0000256" key="2">
    <source>
        <dbReference type="ARBA" id="ARBA00010701"/>
    </source>
</evidence>
<dbReference type="Gene3D" id="3.40.50.1820">
    <property type="entry name" value="alpha/beta hydrolase"/>
    <property type="match status" value="1"/>
</dbReference>
<protein>
    <submittedName>
        <fullName evidence="13">Lipase, member H</fullName>
    </submittedName>
</protein>
<dbReference type="InterPro" id="IPR000734">
    <property type="entry name" value="TAG_lipase"/>
</dbReference>
<comment type="similarity">
    <text evidence="2 10">Belongs to the AB hydrolase superfamily. Lipase family.</text>
</comment>
<evidence type="ECO:0000256" key="3">
    <source>
        <dbReference type="ARBA" id="ARBA00022525"/>
    </source>
</evidence>
<dbReference type="AlphaFoldDB" id="A0A338P6M6"/>
<dbReference type="Antibodypedia" id="33838">
    <property type="antibodies" value="89 antibodies from 23 providers"/>
</dbReference>
<keyword evidence="11" id="KW-0732">Signal</keyword>
<evidence type="ECO:0000256" key="9">
    <source>
        <dbReference type="ARBA" id="ARBA00049600"/>
    </source>
</evidence>
<name>A0A338P6M6_MOUSE</name>
<keyword evidence="5" id="KW-0442">Lipid degradation</keyword>
<evidence type="ECO:0000256" key="6">
    <source>
        <dbReference type="ARBA" id="ARBA00023098"/>
    </source>
</evidence>
<comment type="catalytic activity">
    <reaction evidence="8">
        <text>1-hexadecanoyl-2-(9Z-octadecenoyl)-sn-glycero-3-phosphate + H2O = 2-(9Z-octadecenoyl)-sn-glycero-3-phosphate + hexadecanoate + H(+)</text>
        <dbReference type="Rhea" id="RHEA:40943"/>
        <dbReference type="ChEBI" id="CHEBI:7896"/>
        <dbReference type="ChEBI" id="CHEBI:15377"/>
        <dbReference type="ChEBI" id="CHEBI:15378"/>
        <dbReference type="ChEBI" id="CHEBI:64839"/>
        <dbReference type="ChEBI" id="CHEBI:77593"/>
    </reaction>
    <physiologicalReaction direction="left-to-right" evidence="8">
        <dbReference type="Rhea" id="RHEA:40944"/>
    </physiologicalReaction>
</comment>
<dbReference type="Bgee" id="ENSMUSG00000044626">
    <property type="expression patterns" value="Expressed in epithelium of stomach and 100 other cell types or tissues"/>
</dbReference>
<keyword evidence="4" id="KW-0378">Hydrolase</keyword>
<evidence type="ECO:0000256" key="11">
    <source>
        <dbReference type="SAM" id="SignalP"/>
    </source>
</evidence>
<dbReference type="GO" id="GO:0016298">
    <property type="term" value="F:lipase activity"/>
    <property type="evidence" value="ECO:0007669"/>
    <property type="project" value="InterPro"/>
</dbReference>
<dbReference type="Pfam" id="PF00151">
    <property type="entry name" value="Lipase"/>
    <property type="match status" value="1"/>
</dbReference>
<evidence type="ECO:0000256" key="1">
    <source>
        <dbReference type="ARBA" id="ARBA00004613"/>
    </source>
</evidence>
<dbReference type="PANTHER" id="PTHR11610:SF12">
    <property type="entry name" value="LIPASE MEMBER H"/>
    <property type="match status" value="1"/>
</dbReference>
<dbReference type="SMR" id="A0A338P6M6"/>
<evidence type="ECO:0000256" key="5">
    <source>
        <dbReference type="ARBA" id="ARBA00022963"/>
    </source>
</evidence>
<dbReference type="InterPro" id="IPR029058">
    <property type="entry name" value="AB_hydrolase_fold"/>
</dbReference>
<organism evidence="13 15">
    <name type="scientific">Mus musculus</name>
    <name type="common">Mouse</name>
    <dbReference type="NCBI Taxonomy" id="10090"/>
    <lineage>
        <taxon>Eukaryota</taxon>
        <taxon>Metazoa</taxon>
        <taxon>Chordata</taxon>
        <taxon>Craniata</taxon>
        <taxon>Vertebrata</taxon>
        <taxon>Euteleostomi</taxon>
        <taxon>Mammalia</taxon>
        <taxon>Eutheria</taxon>
        <taxon>Euarchontoglires</taxon>
        <taxon>Glires</taxon>
        <taxon>Rodentia</taxon>
        <taxon>Myomorpha</taxon>
        <taxon>Muroidea</taxon>
        <taxon>Muridae</taxon>
        <taxon>Murinae</taxon>
        <taxon>Mus</taxon>
        <taxon>Mus</taxon>
    </lineage>
</organism>
<proteinExistence type="inferred from homology"/>
<evidence type="ECO:0000313" key="14">
    <source>
        <dbReference type="MGI" id="MGI:2388029"/>
    </source>
</evidence>
<dbReference type="GO" id="GO:0016042">
    <property type="term" value="P:lipid catabolic process"/>
    <property type="evidence" value="ECO:0007669"/>
    <property type="project" value="UniProtKB-KW"/>
</dbReference>
<feature type="signal peptide" evidence="11">
    <location>
        <begin position="1"/>
        <end position="16"/>
    </location>
</feature>
<gene>
    <name evidence="13 14" type="primary">Liph</name>
</gene>
<evidence type="ECO:0000256" key="10">
    <source>
        <dbReference type="RuleBase" id="RU004262"/>
    </source>
</evidence>
<feature type="chain" id="PRO_5016309116" evidence="11">
    <location>
        <begin position="17"/>
        <end position="146"/>
    </location>
</feature>
<keyword evidence="7" id="KW-1015">Disulfide bond</keyword>
<sequence>MLRLCFFISFMCLVKSDTDETCPSFTRLSFHSAVVGTGLSVRLMLYTQRDQTCAQIINSTALGSLNVTKKTTFIIHGFRPTGSPPVWIEELVQSLISVQEMNVVVVDWNRGATTVIYPHASSKTRQVASILKEFIDQMLVRKTCLR</sequence>
<evidence type="ECO:0000313" key="15">
    <source>
        <dbReference type="Proteomes" id="UP000000589"/>
    </source>
</evidence>
<dbReference type="VEuPathDB" id="HostDB:ENSMUSG00000044626"/>
<dbReference type="GeneTree" id="ENSGT00940000156285"/>
<comment type="subcellular location">
    <subcellularLocation>
        <location evidence="1">Secreted</location>
    </subcellularLocation>
</comment>
<accession>A0A338P6M6</accession>
<evidence type="ECO:0000256" key="8">
    <source>
        <dbReference type="ARBA" id="ARBA00048637"/>
    </source>
</evidence>
<reference evidence="13" key="4">
    <citation type="submission" date="2025-09" db="UniProtKB">
        <authorList>
            <consortium name="Ensembl"/>
        </authorList>
    </citation>
    <scope>IDENTIFICATION</scope>
    <source>
        <strain evidence="13">C57BL/6J</strain>
    </source>
</reference>
<dbReference type="MGI" id="MGI:2388029">
    <property type="gene designation" value="Liph"/>
</dbReference>
<evidence type="ECO:0000313" key="13">
    <source>
        <dbReference type="Ensembl" id="ENSMUSP00000155902.2"/>
    </source>
</evidence>
<reference evidence="13 15" key="2">
    <citation type="journal article" date="2011" name="PLoS Biol.">
        <title>Modernizing reference genome assemblies.</title>
        <authorList>
            <person name="Church D.M."/>
            <person name="Schneider V.A."/>
            <person name="Graves T."/>
            <person name="Auger K."/>
            <person name="Cunningham F."/>
            <person name="Bouk N."/>
            <person name="Chen H.C."/>
            <person name="Agarwala R."/>
            <person name="McLaren W.M."/>
            <person name="Ritchie G.R."/>
            <person name="Albracht D."/>
            <person name="Kremitzki M."/>
            <person name="Rock S."/>
            <person name="Kotkiewicz H."/>
            <person name="Kremitzki C."/>
            <person name="Wollam A."/>
            <person name="Trani L."/>
            <person name="Fulton L."/>
            <person name="Fulton R."/>
            <person name="Matthews L."/>
            <person name="Whitehead S."/>
            <person name="Chow W."/>
            <person name="Torrance J."/>
            <person name="Dunn M."/>
            <person name="Harden G."/>
            <person name="Threadgold G."/>
            <person name="Wood J."/>
            <person name="Collins J."/>
            <person name="Heath P."/>
            <person name="Griffiths G."/>
            <person name="Pelan S."/>
            <person name="Grafham D."/>
            <person name="Eichler E.E."/>
            <person name="Weinstock G."/>
            <person name="Mardis E.R."/>
            <person name="Wilson R.K."/>
            <person name="Howe K."/>
            <person name="Flicek P."/>
            <person name="Hubbard T."/>
        </authorList>
    </citation>
    <scope>NUCLEOTIDE SEQUENCE [LARGE SCALE GENOMIC DNA]</scope>
    <source>
        <strain evidence="13 15">C57BL/6J</strain>
    </source>
</reference>
<reference evidence="13" key="3">
    <citation type="submission" date="2025-08" db="UniProtKB">
        <authorList>
            <consortium name="Ensembl"/>
        </authorList>
    </citation>
    <scope>IDENTIFICATION</scope>
    <source>
        <strain evidence="13">C57BL/6J</strain>
    </source>
</reference>
<dbReference type="SUPFAM" id="SSF53474">
    <property type="entry name" value="alpha/beta-Hydrolases"/>
    <property type="match status" value="1"/>
</dbReference>
<comment type="function">
    <text evidence="9">Hydrolyzes specifically phosphatidic acid (PA) to produce 2-acyl lysophosphatidic acid (LPA; a potent bioactive lipid mediator) and fatty acid. Does not hydrolyze other phospholipids, like phosphatidylserine (PS), phosphatidylcholine (PC) and phosphatidylethanolamine (PE) or triacylglycerol (TG).</text>
</comment>
<dbReference type="ExpressionAtlas" id="A0A338P6M6">
    <property type="expression patterns" value="baseline and differential"/>
</dbReference>
<evidence type="ECO:0000259" key="12">
    <source>
        <dbReference type="Pfam" id="PF00151"/>
    </source>
</evidence>
<keyword evidence="3" id="KW-0964">Secreted</keyword>
<dbReference type="AGR" id="MGI:2388029"/>